<comment type="caution">
    <text evidence="4">The sequence shown here is derived from an EMBL/GenBank/DDBJ whole genome shotgun (WGS) entry which is preliminary data.</text>
</comment>
<gene>
    <name evidence="4" type="ORF">BE18_10410</name>
</gene>
<dbReference type="InterPro" id="IPR006533">
    <property type="entry name" value="T6SS_Vgr_RhsGE"/>
</dbReference>
<dbReference type="NCBIfam" id="TIGR01646">
    <property type="entry name" value="vgr_GE"/>
    <property type="match status" value="1"/>
</dbReference>
<dbReference type="Gene3D" id="2.30.110.50">
    <property type="match status" value="1"/>
</dbReference>
<dbReference type="Gene3D" id="4.10.220.110">
    <property type="match status" value="1"/>
</dbReference>
<dbReference type="SUPFAM" id="SSF69255">
    <property type="entry name" value="gp5 N-terminal domain-like"/>
    <property type="match status" value="1"/>
</dbReference>
<dbReference type="Gene3D" id="2.40.50.230">
    <property type="entry name" value="Gp5 N-terminal domain"/>
    <property type="match status" value="1"/>
</dbReference>
<dbReference type="InterPro" id="IPR017847">
    <property type="entry name" value="T6SS_RhsGE_Vgr_subset"/>
</dbReference>
<dbReference type="Pfam" id="PF22178">
    <property type="entry name" value="Gp5_trimer_C"/>
    <property type="match status" value="1"/>
</dbReference>
<dbReference type="SUPFAM" id="SSF69279">
    <property type="entry name" value="Phage tail proteins"/>
    <property type="match status" value="2"/>
</dbReference>
<reference evidence="4 5" key="1">
    <citation type="submission" date="2014-02" db="EMBL/GenBank/DDBJ databases">
        <title>The small core and large imbalanced accessory genome model reveals a collaborative survival strategy of Sorangium cellulosum strains in nature.</title>
        <authorList>
            <person name="Han K."/>
            <person name="Peng R."/>
            <person name="Blom J."/>
            <person name="Li Y.-Z."/>
        </authorList>
    </citation>
    <scope>NUCLEOTIDE SEQUENCE [LARGE SCALE GENOMIC DNA]</scope>
    <source>
        <strain evidence="4 5">So0149</strain>
    </source>
</reference>
<protein>
    <submittedName>
        <fullName evidence="4">Uncharacterized protein</fullName>
    </submittedName>
</protein>
<sequence length="724" mass="76586">MKGAAEMALAQIFQVSVDGLAEAVRVTRLVGRERLDAPFSFEITCALSDPSSETDPLPLITAAARLTWQGPSGRERAIDAVVDAVKIQPGQWVLTLVPRAAACMDAVDHRIFVDLDAIEIARALLEEHGIALDVRVGRAPQKRAQRIQQFEGDLEFMTRLLAEEGITWFLDPTGNTCILTDRIAAHPEIEGDPLPVREEAGMEAGESVYRARLVERVALEEVALRDYDFEKPMLDQGVSAGAGARRVYDYPGGYLDPAAGQRVAALRLEEARARRRVLHGETNARGLFAGAVLTLKGGEREELDGRWLLVEVIHEGREREAEERPYAARFTAIPAEIPYRPERSRAPRLGGVQTAVVAGPRGAEIHTEEHGRVRVKHRWDRRGPDDGTSSAWTRVSQPATSGALFLPRAGWEVLVGFSGKDGDAPVVLGRLYNRAAPPPAALPREKVVSALGTLTTPGGGGRNRLATDDTAGDEGMIFEASSDYNERTENDKVTAVKADDTWAVGGARKLTVGRVFEQSVAGAQTYSVGGSRTVEAGAQISLSAASESVAIAALRGVRTGGDHTTACATFTRIVGGGEAQAAVEHQQRVVKGGSLVVNGGGWSSAAASSASVDVGGVSTLQIAGAKSVACSEYTLTAKGLLSETYPSRKLTAGGAITETFSAAGSYAVGGDMTVEGSDISIESSGTLTLKAGGVVVKMSPGKIEISGQLRGDVGSVESGTQKHE</sequence>
<dbReference type="Gene3D" id="3.55.50.10">
    <property type="entry name" value="Baseplate protein-like domains"/>
    <property type="match status" value="1"/>
</dbReference>
<dbReference type="InterPro" id="IPR037026">
    <property type="entry name" value="Vgr_OB-fold_dom_sf"/>
</dbReference>
<dbReference type="InterPro" id="IPR054030">
    <property type="entry name" value="Gp5_Vgr_C"/>
</dbReference>
<feature type="domain" description="Gp5/Type VI secretion system Vgr C-terminal trimerisation" evidence="3">
    <location>
        <begin position="450"/>
        <end position="545"/>
    </location>
</feature>
<evidence type="ECO:0000259" key="2">
    <source>
        <dbReference type="Pfam" id="PF04717"/>
    </source>
</evidence>
<evidence type="ECO:0000256" key="1">
    <source>
        <dbReference type="ARBA" id="ARBA00005558"/>
    </source>
</evidence>
<feature type="domain" description="Gp5/Type VI secretion system Vgr protein OB-fold" evidence="2">
    <location>
        <begin position="368"/>
        <end position="432"/>
    </location>
</feature>
<proteinExistence type="inferred from homology"/>
<evidence type="ECO:0000259" key="3">
    <source>
        <dbReference type="Pfam" id="PF22178"/>
    </source>
</evidence>
<dbReference type="EMBL" id="JEMC01002025">
    <property type="protein sequence ID" value="KYF91535.1"/>
    <property type="molecule type" value="Genomic_DNA"/>
</dbReference>
<organism evidence="4 5">
    <name type="scientific">Sorangium cellulosum</name>
    <name type="common">Polyangium cellulosum</name>
    <dbReference type="NCBI Taxonomy" id="56"/>
    <lineage>
        <taxon>Bacteria</taxon>
        <taxon>Pseudomonadati</taxon>
        <taxon>Myxococcota</taxon>
        <taxon>Polyangia</taxon>
        <taxon>Polyangiales</taxon>
        <taxon>Polyangiaceae</taxon>
        <taxon>Sorangium</taxon>
    </lineage>
</organism>
<dbReference type="NCBIfam" id="TIGR03361">
    <property type="entry name" value="VI_Rhs_Vgr"/>
    <property type="match status" value="1"/>
</dbReference>
<dbReference type="Pfam" id="PF05954">
    <property type="entry name" value="Phage_GPD"/>
    <property type="match status" value="1"/>
</dbReference>
<name>A0A150SGD9_SORCE</name>
<evidence type="ECO:0000313" key="4">
    <source>
        <dbReference type="EMBL" id="KYF91535.1"/>
    </source>
</evidence>
<dbReference type="Pfam" id="PF04717">
    <property type="entry name" value="Phage_base_V"/>
    <property type="match status" value="1"/>
</dbReference>
<accession>A0A150SGD9</accession>
<evidence type="ECO:0000313" key="5">
    <source>
        <dbReference type="Proteomes" id="UP000075515"/>
    </source>
</evidence>
<dbReference type="Proteomes" id="UP000075515">
    <property type="component" value="Unassembled WGS sequence"/>
</dbReference>
<comment type="similarity">
    <text evidence="1">Belongs to the VgrG protein family.</text>
</comment>
<dbReference type="InterPro" id="IPR006531">
    <property type="entry name" value="Gp5/Vgr_OB"/>
</dbReference>
<dbReference type="AlphaFoldDB" id="A0A150SGD9"/>
<dbReference type="SUPFAM" id="SSF69349">
    <property type="entry name" value="Phage fibre proteins"/>
    <property type="match status" value="1"/>
</dbReference>